<comment type="similarity">
    <text evidence="2">Belongs to the acyltransferase 3 family.</text>
</comment>
<keyword evidence="10" id="KW-1185">Reference proteome</keyword>
<dbReference type="PANTHER" id="PTHR40074:SF2">
    <property type="entry name" value="O-ACETYLTRANSFERASE WECH"/>
    <property type="match status" value="1"/>
</dbReference>
<evidence type="ECO:0000256" key="6">
    <source>
        <dbReference type="ARBA" id="ARBA00023136"/>
    </source>
</evidence>
<protein>
    <submittedName>
        <fullName evidence="9">Peptidoglycan/LPS O-acetylase OafA/YrhL</fullName>
    </submittedName>
</protein>
<feature type="transmembrane region" description="Helical" evidence="7">
    <location>
        <begin position="131"/>
        <end position="148"/>
    </location>
</feature>
<evidence type="ECO:0000256" key="3">
    <source>
        <dbReference type="ARBA" id="ARBA00022475"/>
    </source>
</evidence>
<evidence type="ECO:0000256" key="5">
    <source>
        <dbReference type="ARBA" id="ARBA00022989"/>
    </source>
</evidence>
<evidence type="ECO:0000313" key="10">
    <source>
        <dbReference type="Proteomes" id="UP001519344"/>
    </source>
</evidence>
<dbReference type="EMBL" id="JAGGKV010000015">
    <property type="protein sequence ID" value="MBP1965698.1"/>
    <property type="molecule type" value="Genomic_DNA"/>
</dbReference>
<name>A0ABS4I458_9BACL</name>
<organism evidence="9 10">
    <name type="scientific">Paenibacillus aceris</name>
    <dbReference type="NCBI Taxonomy" id="869555"/>
    <lineage>
        <taxon>Bacteria</taxon>
        <taxon>Bacillati</taxon>
        <taxon>Bacillota</taxon>
        <taxon>Bacilli</taxon>
        <taxon>Bacillales</taxon>
        <taxon>Paenibacillaceae</taxon>
        <taxon>Paenibacillus</taxon>
    </lineage>
</organism>
<keyword evidence="4 7" id="KW-0812">Transmembrane</keyword>
<accession>A0ABS4I458</accession>
<proteinExistence type="inferred from homology"/>
<evidence type="ECO:0000256" key="2">
    <source>
        <dbReference type="ARBA" id="ARBA00007400"/>
    </source>
</evidence>
<feature type="transmembrane region" description="Helical" evidence="7">
    <location>
        <begin position="290"/>
        <end position="309"/>
    </location>
</feature>
<gene>
    <name evidence="9" type="ORF">J2Z65_004943</name>
</gene>
<dbReference type="Pfam" id="PF01757">
    <property type="entry name" value="Acyl_transf_3"/>
    <property type="match status" value="1"/>
</dbReference>
<keyword evidence="5 7" id="KW-1133">Transmembrane helix</keyword>
<evidence type="ECO:0000259" key="8">
    <source>
        <dbReference type="Pfam" id="PF01757"/>
    </source>
</evidence>
<feature type="transmembrane region" description="Helical" evidence="7">
    <location>
        <begin position="160"/>
        <end position="179"/>
    </location>
</feature>
<feature type="transmembrane region" description="Helical" evidence="7">
    <location>
        <begin position="191"/>
        <end position="213"/>
    </location>
</feature>
<comment type="subcellular location">
    <subcellularLocation>
        <location evidence="1">Cell membrane</location>
        <topology evidence="1">Multi-pass membrane protein</topology>
    </subcellularLocation>
</comment>
<feature type="transmembrane region" description="Helical" evidence="7">
    <location>
        <begin position="324"/>
        <end position="344"/>
    </location>
</feature>
<feature type="transmembrane region" description="Helical" evidence="7">
    <location>
        <begin position="260"/>
        <end position="278"/>
    </location>
</feature>
<feature type="transmembrane region" description="Helical" evidence="7">
    <location>
        <begin position="220"/>
        <end position="240"/>
    </location>
</feature>
<comment type="caution">
    <text evidence="9">The sequence shown here is derived from an EMBL/GenBank/DDBJ whole genome shotgun (WGS) entry which is preliminary data.</text>
</comment>
<keyword evidence="6 7" id="KW-0472">Membrane</keyword>
<feature type="domain" description="Acyltransferase 3" evidence="8">
    <location>
        <begin position="10"/>
        <end position="341"/>
    </location>
</feature>
<dbReference type="InterPro" id="IPR002656">
    <property type="entry name" value="Acyl_transf_3_dom"/>
</dbReference>
<dbReference type="Proteomes" id="UP001519344">
    <property type="component" value="Unassembled WGS sequence"/>
</dbReference>
<evidence type="ECO:0000256" key="1">
    <source>
        <dbReference type="ARBA" id="ARBA00004651"/>
    </source>
</evidence>
<evidence type="ECO:0000256" key="4">
    <source>
        <dbReference type="ARBA" id="ARBA00022692"/>
    </source>
</evidence>
<evidence type="ECO:0000313" key="9">
    <source>
        <dbReference type="EMBL" id="MBP1965698.1"/>
    </source>
</evidence>
<keyword evidence="3" id="KW-1003">Cell membrane</keyword>
<evidence type="ECO:0000256" key="7">
    <source>
        <dbReference type="SAM" id="Phobius"/>
    </source>
</evidence>
<dbReference type="PANTHER" id="PTHR40074">
    <property type="entry name" value="O-ACETYLTRANSFERASE WECH"/>
    <property type="match status" value="1"/>
</dbReference>
<dbReference type="RefSeq" id="WP_167059534.1">
    <property type="nucleotide sequence ID" value="NZ_JAAOZR010000023.1"/>
</dbReference>
<sequence>MINSVRSKIHEMDIVRALAILAVVLIHSTSDATLEPTEGSLSQMIFYAINRACQFAVPLFILISGFVLFYQYYDNWNGKLACKYFRKRLWRVAFPYVVWSSFYYMFYQYISKSGIKINLHEFFVSFQWGEIGYHLYFMILILQFYLLFPALMTLAKRWTWFRHCLIPLGFLIQGSFYVYKNWVKEIPHVSSLSPTYFAYFLIGGYLGVYCMLFKSWLKSNIIWILPVTFLSGSIYVGMLIESRYSNLLFENTPWYDISVLFYSVGIGVSFLWIGYLLINKSYAPIRWLKSISKYSFGIYLIHPFLLSSYKNFYKPPGAIWEYNLYTLFSFIIVFVGAWFLSYVYHELIKWMLMIYRKRSTQSLQS</sequence>
<reference evidence="9 10" key="1">
    <citation type="submission" date="2021-03" db="EMBL/GenBank/DDBJ databases">
        <title>Genomic Encyclopedia of Type Strains, Phase IV (KMG-IV): sequencing the most valuable type-strain genomes for metagenomic binning, comparative biology and taxonomic classification.</title>
        <authorList>
            <person name="Goeker M."/>
        </authorList>
    </citation>
    <scope>NUCLEOTIDE SEQUENCE [LARGE SCALE GENOMIC DNA]</scope>
    <source>
        <strain evidence="9 10">DSM 24950</strain>
    </source>
</reference>
<feature type="transmembrane region" description="Helical" evidence="7">
    <location>
        <begin position="55"/>
        <end position="73"/>
    </location>
</feature>
<feature type="transmembrane region" description="Helical" evidence="7">
    <location>
        <begin position="93"/>
        <end position="111"/>
    </location>
</feature>